<evidence type="ECO:0000256" key="7">
    <source>
        <dbReference type="ARBA" id="ARBA00022984"/>
    </source>
</evidence>
<reference evidence="11" key="1">
    <citation type="submission" date="2020-10" db="EMBL/GenBank/DDBJ databases">
        <authorList>
            <person name="Kadnikov V."/>
            <person name="Beletsky A.V."/>
            <person name="Mardanov A.V."/>
            <person name="Karnachuk O.V."/>
            <person name="Ravin N.V."/>
        </authorList>
    </citation>
    <scope>NUCLEOTIDE SEQUENCE</scope>
    <source>
        <strain evidence="11">Bu02</strain>
    </source>
</reference>
<dbReference type="PROSITE" id="PS52029">
    <property type="entry name" value="LD_TPASE"/>
    <property type="match status" value="1"/>
</dbReference>
<evidence type="ECO:0000259" key="10">
    <source>
        <dbReference type="PROSITE" id="PS52029"/>
    </source>
</evidence>
<evidence type="ECO:0000256" key="5">
    <source>
        <dbReference type="ARBA" id="ARBA00022801"/>
    </source>
</evidence>
<dbReference type="Pfam" id="PF01471">
    <property type="entry name" value="PG_binding_1"/>
    <property type="match status" value="2"/>
</dbReference>
<dbReference type="GO" id="GO:0018104">
    <property type="term" value="P:peptidoglycan-protein cross-linking"/>
    <property type="evidence" value="ECO:0007669"/>
    <property type="project" value="TreeGrafter"/>
</dbReference>
<sequence>MTQRRGFIIFATAALLFFSMGLSGKVPPYLRVHETDEPLLPRVPPVKRPDVYELKVRLKELGLYTGALDEVYDAATIAAVKRFQKSYWLEPNGVVDQATWKALGYGVDRPSRPASGPMPEGVVHLEVDTEKAELTVYVDGKPWKTYPVAVGRWASLTPVGEWKIVEKGYESGGAFGTRWMALDVPWGGYGIHGTNRPWSIGTYASLGCVRLFNEDVEELFEIVSIGTRVKIKGYRPPLDFGKPFGPGTIGPEVVRLQEALREFGFDAGPCDGRYGPRTAESVREVRSLFGLGLGDSATRDVFVLLGVRGK</sequence>
<evidence type="ECO:0000256" key="9">
    <source>
        <dbReference type="PROSITE-ProRule" id="PRU01373"/>
    </source>
</evidence>
<evidence type="ECO:0000256" key="3">
    <source>
        <dbReference type="ARBA" id="ARBA00022676"/>
    </source>
</evidence>
<dbReference type="InterPro" id="IPR002477">
    <property type="entry name" value="Peptidoglycan-bd-like"/>
</dbReference>
<dbReference type="SUPFAM" id="SSF141523">
    <property type="entry name" value="L,D-transpeptidase catalytic domain-like"/>
    <property type="match status" value="1"/>
</dbReference>
<evidence type="ECO:0000256" key="8">
    <source>
        <dbReference type="ARBA" id="ARBA00023316"/>
    </source>
</evidence>
<protein>
    <submittedName>
        <fullName evidence="11">Peptidoglycan-binding protein</fullName>
    </submittedName>
</protein>
<dbReference type="GO" id="GO:0005576">
    <property type="term" value="C:extracellular region"/>
    <property type="evidence" value="ECO:0007669"/>
    <property type="project" value="TreeGrafter"/>
</dbReference>
<feature type="active site" description="Proton donor/acceptor" evidence="9">
    <location>
        <position position="192"/>
    </location>
</feature>
<dbReference type="EMBL" id="CP062796">
    <property type="protein sequence ID" value="QUL98474.1"/>
    <property type="molecule type" value="Genomic_DNA"/>
</dbReference>
<evidence type="ECO:0000256" key="4">
    <source>
        <dbReference type="ARBA" id="ARBA00022679"/>
    </source>
</evidence>
<comment type="pathway">
    <text evidence="1 9">Cell wall biogenesis; peptidoglycan biosynthesis.</text>
</comment>
<dbReference type="PANTHER" id="PTHR30582:SF24">
    <property type="entry name" value="L,D-TRANSPEPTIDASE ERFK_SRFK-RELATED"/>
    <property type="match status" value="1"/>
</dbReference>
<name>A0AAT9LCJ9_9FIRM</name>
<evidence type="ECO:0000256" key="2">
    <source>
        <dbReference type="ARBA" id="ARBA00005992"/>
    </source>
</evidence>
<dbReference type="CDD" id="cd16913">
    <property type="entry name" value="YkuD_like"/>
    <property type="match status" value="1"/>
</dbReference>
<keyword evidence="8 9" id="KW-0961">Cell wall biogenesis/degradation</keyword>
<dbReference type="Gene3D" id="2.40.440.10">
    <property type="entry name" value="L,D-transpeptidase catalytic domain-like"/>
    <property type="match status" value="1"/>
</dbReference>
<gene>
    <name evidence="11" type="ORF">IMF26_10780</name>
</gene>
<dbReference type="InterPro" id="IPR036365">
    <property type="entry name" value="PGBD-like_sf"/>
</dbReference>
<keyword evidence="4" id="KW-0808">Transferase</keyword>
<dbReference type="GO" id="GO:0071555">
    <property type="term" value="P:cell wall organization"/>
    <property type="evidence" value="ECO:0007669"/>
    <property type="project" value="UniProtKB-UniRule"/>
</dbReference>
<dbReference type="KEGG" id="fcz:IMF26_10780"/>
<keyword evidence="6 9" id="KW-0133">Cell shape</keyword>
<accession>A0AAT9LCJ9</accession>
<dbReference type="InterPro" id="IPR036366">
    <property type="entry name" value="PGBDSf"/>
</dbReference>
<keyword evidence="7 9" id="KW-0573">Peptidoglycan synthesis</keyword>
<dbReference type="Pfam" id="PF03734">
    <property type="entry name" value="YkuD"/>
    <property type="match status" value="1"/>
</dbReference>
<dbReference type="PANTHER" id="PTHR30582">
    <property type="entry name" value="L,D-TRANSPEPTIDASE"/>
    <property type="match status" value="1"/>
</dbReference>
<dbReference type="InterPro" id="IPR005490">
    <property type="entry name" value="LD_TPept_cat_dom"/>
</dbReference>
<keyword evidence="5" id="KW-0378">Hydrolase</keyword>
<dbReference type="Gene3D" id="1.10.101.10">
    <property type="entry name" value="PGBD-like superfamily/PGBD"/>
    <property type="match status" value="2"/>
</dbReference>
<evidence type="ECO:0000256" key="1">
    <source>
        <dbReference type="ARBA" id="ARBA00004752"/>
    </source>
</evidence>
<dbReference type="GO" id="GO:0016757">
    <property type="term" value="F:glycosyltransferase activity"/>
    <property type="evidence" value="ECO:0007669"/>
    <property type="project" value="UniProtKB-KW"/>
</dbReference>
<dbReference type="GO" id="GO:0008360">
    <property type="term" value="P:regulation of cell shape"/>
    <property type="evidence" value="ECO:0007669"/>
    <property type="project" value="UniProtKB-UniRule"/>
</dbReference>
<reference evidence="11" key="2">
    <citation type="journal article" date="2023" name="Biology">
        <title>Prokaryotic Life Associated with Coal-Fire Gas Vents Revealed by Metagenomics.</title>
        <authorList>
            <person name="Kadnikov V.V."/>
            <person name="Mardanov A.V."/>
            <person name="Beletsky A.V."/>
            <person name="Karnachuk O.V."/>
            <person name="Ravin N.V."/>
        </authorList>
    </citation>
    <scope>NUCLEOTIDE SEQUENCE</scope>
    <source>
        <strain evidence="11">Bu02</strain>
    </source>
</reference>
<proteinExistence type="inferred from homology"/>
<dbReference type="InterPro" id="IPR038063">
    <property type="entry name" value="Transpep_catalytic_dom"/>
</dbReference>
<keyword evidence="3" id="KW-0328">Glycosyltransferase</keyword>
<dbReference type="InterPro" id="IPR050979">
    <property type="entry name" value="LD-transpeptidase"/>
</dbReference>
<dbReference type="AlphaFoldDB" id="A0AAT9LCJ9"/>
<feature type="active site" description="Nucleophile" evidence="9">
    <location>
        <position position="208"/>
    </location>
</feature>
<dbReference type="SUPFAM" id="SSF47090">
    <property type="entry name" value="PGBD-like"/>
    <property type="match status" value="2"/>
</dbReference>
<evidence type="ECO:0000313" key="11">
    <source>
        <dbReference type="EMBL" id="QUL98474.1"/>
    </source>
</evidence>
<evidence type="ECO:0000256" key="6">
    <source>
        <dbReference type="ARBA" id="ARBA00022960"/>
    </source>
</evidence>
<comment type="similarity">
    <text evidence="2">Belongs to the YkuD family.</text>
</comment>
<dbReference type="GO" id="GO:0071972">
    <property type="term" value="F:peptidoglycan L,D-transpeptidase activity"/>
    <property type="evidence" value="ECO:0007669"/>
    <property type="project" value="TreeGrafter"/>
</dbReference>
<organism evidence="11">
    <name type="scientific">Candidatus Fermentithermobacillus carboniphilus</name>
    <dbReference type="NCBI Taxonomy" id="3085328"/>
    <lineage>
        <taxon>Bacteria</taxon>
        <taxon>Bacillati</taxon>
        <taxon>Bacillota</taxon>
        <taxon>Candidatus Fermentithermobacillia</taxon>
        <taxon>Candidatus Fermentithermobacillales</taxon>
        <taxon>Candidatus Fermentithermobacillaceae</taxon>
        <taxon>Candidatus Fermentithermobacillus</taxon>
    </lineage>
</organism>
<feature type="domain" description="L,D-TPase catalytic" evidence="10">
    <location>
        <begin position="123"/>
        <end position="232"/>
    </location>
</feature>